<organism evidence="2 3">
    <name type="scientific">Tanacetum coccineum</name>
    <dbReference type="NCBI Taxonomy" id="301880"/>
    <lineage>
        <taxon>Eukaryota</taxon>
        <taxon>Viridiplantae</taxon>
        <taxon>Streptophyta</taxon>
        <taxon>Embryophyta</taxon>
        <taxon>Tracheophyta</taxon>
        <taxon>Spermatophyta</taxon>
        <taxon>Magnoliopsida</taxon>
        <taxon>eudicotyledons</taxon>
        <taxon>Gunneridae</taxon>
        <taxon>Pentapetalae</taxon>
        <taxon>asterids</taxon>
        <taxon>campanulids</taxon>
        <taxon>Asterales</taxon>
        <taxon>Asteraceae</taxon>
        <taxon>Asteroideae</taxon>
        <taxon>Anthemideae</taxon>
        <taxon>Anthemidinae</taxon>
        <taxon>Tanacetum</taxon>
    </lineage>
</organism>
<comment type="caution">
    <text evidence="2">The sequence shown here is derived from an EMBL/GenBank/DDBJ whole genome shotgun (WGS) entry which is preliminary data.</text>
</comment>
<evidence type="ECO:0000256" key="1">
    <source>
        <dbReference type="SAM" id="MobiDB-lite"/>
    </source>
</evidence>
<gene>
    <name evidence="2" type="ORF">Tco_1113526</name>
</gene>
<dbReference type="EMBL" id="BQNB010021128">
    <property type="protein sequence ID" value="GJU03188.1"/>
    <property type="molecule type" value="Genomic_DNA"/>
</dbReference>
<evidence type="ECO:0000313" key="3">
    <source>
        <dbReference type="Proteomes" id="UP001151760"/>
    </source>
</evidence>
<dbReference type="Proteomes" id="UP001151760">
    <property type="component" value="Unassembled WGS sequence"/>
</dbReference>
<accession>A0ABQ5ISE9</accession>
<evidence type="ECO:0000313" key="2">
    <source>
        <dbReference type="EMBL" id="GJU03188.1"/>
    </source>
</evidence>
<proteinExistence type="predicted"/>
<protein>
    <submittedName>
        <fullName evidence="2">Uncharacterized protein</fullName>
    </submittedName>
</protein>
<reference evidence="2" key="1">
    <citation type="journal article" date="2022" name="Int. J. Mol. Sci.">
        <title>Draft Genome of Tanacetum Coccineum: Genomic Comparison of Closely Related Tanacetum-Family Plants.</title>
        <authorList>
            <person name="Yamashiro T."/>
            <person name="Shiraishi A."/>
            <person name="Nakayama K."/>
            <person name="Satake H."/>
        </authorList>
    </citation>
    <scope>NUCLEOTIDE SEQUENCE</scope>
</reference>
<reference evidence="2" key="2">
    <citation type="submission" date="2022-01" db="EMBL/GenBank/DDBJ databases">
        <authorList>
            <person name="Yamashiro T."/>
            <person name="Shiraishi A."/>
            <person name="Satake H."/>
            <person name="Nakayama K."/>
        </authorList>
    </citation>
    <scope>NUCLEOTIDE SEQUENCE</scope>
</reference>
<sequence length="216" mass="23671">MPNLEDILDPKTALDIEMVLMAKEFKLNDTSPTNNNQTSSSNPRNMQIAQPGMNMSQDRHMLMVDDNVGNQFIQNVSQSATNKIKQNVVQNQGIQNVRHQIRLSVVPSIENQYGNGNVVAARAEGNGNGINGADEEVEEVNANCTLDGNLQQASTSGTQIDKAPIYDSYGSTEVVQICLWCVDSGCSQHMTGNLKILIISSESFWELSALEMIILL</sequence>
<feature type="region of interest" description="Disordered" evidence="1">
    <location>
        <begin position="27"/>
        <end position="48"/>
    </location>
</feature>
<name>A0ABQ5ISE9_9ASTR</name>
<feature type="compositionally biased region" description="Low complexity" evidence="1">
    <location>
        <begin position="30"/>
        <end position="43"/>
    </location>
</feature>
<keyword evidence="3" id="KW-1185">Reference proteome</keyword>